<sequence>MMKPARTIKPHDLTFCLHLYLAIRYIPQPNFHIFQCQPINASFSCLITNVNMNFKIHIWRQVFQGTMNTSITAKKLFQHPHYSIFPRTSAKSYIIILRLQRL</sequence>
<proteinExistence type="predicted"/>
<dbReference type="EMBL" id="PEKC01000011">
    <property type="protein sequence ID" value="PII36770.1"/>
    <property type="molecule type" value="Genomic_DNA"/>
</dbReference>
<organism evidence="1">
    <name type="scientific">Chryseobacterium sp. B5</name>
    <dbReference type="NCBI Taxonomy" id="2050562"/>
    <lineage>
        <taxon>Bacteria</taxon>
        <taxon>Pseudomonadati</taxon>
        <taxon>Bacteroidota</taxon>
        <taxon>Flavobacteriia</taxon>
        <taxon>Flavobacteriales</taxon>
        <taxon>Weeksellaceae</taxon>
        <taxon>Chryseobacterium group</taxon>
        <taxon>Chryseobacterium</taxon>
    </lineage>
</organism>
<evidence type="ECO:0000313" key="1">
    <source>
        <dbReference type="EMBL" id="PII36770.1"/>
    </source>
</evidence>
<accession>A0A2G7TA46</accession>
<comment type="caution">
    <text evidence="1">The sequence shown here is derived from an EMBL/GenBank/DDBJ whole genome shotgun (WGS) entry which is preliminary data.</text>
</comment>
<gene>
    <name evidence="1" type="ORF">CTI11_04815</name>
</gene>
<dbReference type="AlphaFoldDB" id="A0A2G7TA46"/>
<name>A0A2G7TA46_9FLAO</name>
<protein>
    <submittedName>
        <fullName evidence="1">Uncharacterized protein</fullName>
    </submittedName>
</protein>
<reference evidence="1" key="1">
    <citation type="submission" date="2017-10" db="EMBL/GenBank/DDBJ databases">
        <title>Chryseobacterium sp. B5 is a hydrocarbonoclastic and plant growth promoting bacterium.</title>
        <authorList>
            <person name="Thijs S."/>
            <person name="Gkorezis P."/>
            <person name="Van Hamme J."/>
        </authorList>
    </citation>
    <scope>NUCLEOTIDE SEQUENCE</scope>
    <source>
        <strain evidence="1">B5</strain>
    </source>
</reference>